<evidence type="ECO:0000313" key="3">
    <source>
        <dbReference type="Proteomes" id="UP000552097"/>
    </source>
</evidence>
<keyword evidence="1" id="KW-0732">Signal</keyword>
<dbReference type="Proteomes" id="UP000552097">
    <property type="component" value="Unassembled WGS sequence"/>
</dbReference>
<name>A0A7W9HQN3_9PSEU</name>
<feature type="signal peptide" evidence="1">
    <location>
        <begin position="1"/>
        <end position="27"/>
    </location>
</feature>
<comment type="caution">
    <text evidence="2">The sequence shown here is derived from an EMBL/GenBank/DDBJ whole genome shotgun (WGS) entry which is preliminary data.</text>
</comment>
<evidence type="ECO:0008006" key="4">
    <source>
        <dbReference type="Google" id="ProtNLM"/>
    </source>
</evidence>
<keyword evidence="3" id="KW-1185">Reference proteome</keyword>
<dbReference type="RefSeq" id="WP_184926411.1">
    <property type="nucleotide sequence ID" value="NZ_JACHMO010000001.1"/>
</dbReference>
<dbReference type="AlphaFoldDB" id="A0A7W9HQN3"/>
<dbReference type="EMBL" id="JACHMO010000001">
    <property type="protein sequence ID" value="MBB5806658.1"/>
    <property type="molecule type" value="Genomic_DNA"/>
</dbReference>
<reference evidence="2 3" key="1">
    <citation type="submission" date="2020-08" db="EMBL/GenBank/DDBJ databases">
        <title>Sequencing the genomes of 1000 actinobacteria strains.</title>
        <authorList>
            <person name="Klenk H.-P."/>
        </authorList>
    </citation>
    <scope>NUCLEOTIDE SEQUENCE [LARGE SCALE GENOMIC DNA]</scope>
    <source>
        <strain evidence="2 3">DSM 45486</strain>
    </source>
</reference>
<feature type="chain" id="PRO_5031055413" description="Hydrophobic W protein" evidence="1">
    <location>
        <begin position="28"/>
        <end position="203"/>
    </location>
</feature>
<gene>
    <name evidence="2" type="ORF">F4560_006426</name>
</gene>
<evidence type="ECO:0000256" key="1">
    <source>
        <dbReference type="SAM" id="SignalP"/>
    </source>
</evidence>
<evidence type="ECO:0000313" key="2">
    <source>
        <dbReference type="EMBL" id="MBB5806658.1"/>
    </source>
</evidence>
<sequence>MLNNFRTAIGVAAVLLGLLAPGTTANADVSQAQAPTGVRSVTTSAELPAGAPPLPVLANAAAPALCMVGHVQDRDWGQWQCQAPGQSAFAGSVGLGKNLEALVVYVSAPDAGSQLCGAAHVRNRGWVQEGCRGAGSAVQYGYTGLNLPLEAFKLKSSTRKVCLEAHVRNQGWVGNGCVNPGEWREVGTTGLALPLEAVRGIVL</sequence>
<accession>A0A7W9HQN3</accession>
<organism evidence="2 3">
    <name type="scientific">Saccharothrix ecbatanensis</name>
    <dbReference type="NCBI Taxonomy" id="1105145"/>
    <lineage>
        <taxon>Bacteria</taxon>
        <taxon>Bacillati</taxon>
        <taxon>Actinomycetota</taxon>
        <taxon>Actinomycetes</taxon>
        <taxon>Pseudonocardiales</taxon>
        <taxon>Pseudonocardiaceae</taxon>
        <taxon>Saccharothrix</taxon>
    </lineage>
</organism>
<proteinExistence type="predicted"/>
<protein>
    <recommendedName>
        <fullName evidence="4">Hydrophobic W protein</fullName>
    </recommendedName>
</protein>